<dbReference type="Pfam" id="PF19314">
    <property type="entry name" value="DUF5917"/>
    <property type="match status" value="1"/>
</dbReference>
<comment type="similarity">
    <text evidence="1">Belongs to the FHIP family.</text>
</comment>
<name>A0A2G9TZZ2_TELCI</name>
<dbReference type="OrthoDB" id="6287422at2759"/>
<protein>
    <recommendedName>
        <fullName evidence="2">FHF complex subunit HOOK-interacting protein C-terminal domain-containing protein</fullName>
    </recommendedName>
</protein>
<dbReference type="EMBL" id="KZ350731">
    <property type="protein sequence ID" value="PIO63601.1"/>
    <property type="molecule type" value="Genomic_DNA"/>
</dbReference>
<dbReference type="InterPro" id="IPR045669">
    <property type="entry name" value="FHIP_C"/>
</dbReference>
<evidence type="ECO:0000313" key="3">
    <source>
        <dbReference type="EMBL" id="PIO63601.1"/>
    </source>
</evidence>
<gene>
    <name evidence="3" type="ORF">TELCIR_14793</name>
</gene>
<feature type="non-terminal residue" evidence="3">
    <location>
        <position position="1"/>
    </location>
</feature>
<proteinExistence type="inferred from homology"/>
<dbReference type="Pfam" id="PF10257">
    <property type="entry name" value="RAI16-like"/>
    <property type="match status" value="1"/>
</dbReference>
<keyword evidence="4" id="KW-1185">Reference proteome</keyword>
<dbReference type="PANTHER" id="PTHR21705:SF11">
    <property type="entry name" value="FHIP FAMILY PROTEIN CG3558"/>
    <property type="match status" value="1"/>
</dbReference>
<accession>A0A2G9TZZ2</accession>
<dbReference type="Proteomes" id="UP000230423">
    <property type="component" value="Unassembled WGS sequence"/>
</dbReference>
<dbReference type="PANTHER" id="PTHR21705">
    <property type="entry name" value="RAI16 PROTEIN-RELATED"/>
    <property type="match status" value="1"/>
</dbReference>
<organism evidence="3 4">
    <name type="scientific">Teladorsagia circumcincta</name>
    <name type="common">Brown stomach worm</name>
    <name type="synonym">Ostertagia circumcincta</name>
    <dbReference type="NCBI Taxonomy" id="45464"/>
    <lineage>
        <taxon>Eukaryota</taxon>
        <taxon>Metazoa</taxon>
        <taxon>Ecdysozoa</taxon>
        <taxon>Nematoda</taxon>
        <taxon>Chromadorea</taxon>
        <taxon>Rhabditida</taxon>
        <taxon>Rhabditina</taxon>
        <taxon>Rhabditomorpha</taxon>
        <taxon>Strongyloidea</taxon>
        <taxon>Trichostrongylidae</taxon>
        <taxon>Teladorsagia</taxon>
    </lineage>
</organism>
<evidence type="ECO:0000313" key="4">
    <source>
        <dbReference type="Proteomes" id="UP000230423"/>
    </source>
</evidence>
<dbReference type="InterPro" id="IPR019384">
    <property type="entry name" value="FHIP"/>
</dbReference>
<evidence type="ECO:0000259" key="2">
    <source>
        <dbReference type="Pfam" id="PF19314"/>
    </source>
</evidence>
<sequence length="508" mass="56217">GADQFIVFSLLIPYLYEQAAHPAVVEQICNFFYSGFLISVVKPALLQDEQESVAAATVYLQLCIETVTEPSLLRTVIRMLLLERDDERRLLIEVIVNRIANGDKLGVASLSLLDSLLQIGCEDLMLVLILRRLLSMQNMTRAQLSKVRDRAQAVASAEKLLECVPVCMLSFPEICSEDTLALYMHEGAQLVERRVRSCAAWKWRYDGVTPSPVLFRGDSDEEPNLLTDQDLQVIGKKIPCQKQDSISEPESAATGQGFDTDAEMARSFVLSGWADVEDLDTFISLLDRRTVPTKQKMSSAETMAFIDSKLQYMREMESEKAEAPPQETVVKEREPVIPVHGQPIEGGTDNSLLLECLLTQLEGMSDHSLAFNLQLANVLCSLAAYPQPLLVASIFNTNANSKVPDLLKVLSKLKKRVDAAASSIEGLDVYVGRALRTLNGRAEKMERHFDGYITRYHSHKAVESEAAARDDAATKNIVHAAIVMANLCQFLAGIALQQSVVVVTNSAR</sequence>
<feature type="domain" description="FHF complex subunit HOOK-interacting protein C-terminal" evidence="2">
    <location>
        <begin position="352"/>
        <end position="441"/>
    </location>
</feature>
<dbReference type="AlphaFoldDB" id="A0A2G9TZZ2"/>
<evidence type="ECO:0000256" key="1">
    <source>
        <dbReference type="ARBA" id="ARBA00024336"/>
    </source>
</evidence>
<reference evidence="3 4" key="1">
    <citation type="submission" date="2015-09" db="EMBL/GenBank/DDBJ databases">
        <title>Draft genome of the parasitic nematode Teladorsagia circumcincta isolate WARC Sus (inbred).</title>
        <authorList>
            <person name="Mitreva M."/>
        </authorList>
    </citation>
    <scope>NUCLEOTIDE SEQUENCE [LARGE SCALE GENOMIC DNA]</scope>
    <source>
        <strain evidence="3 4">S</strain>
    </source>
</reference>